<protein>
    <submittedName>
        <fullName evidence="2">Uncharacterized protein</fullName>
    </submittedName>
</protein>
<evidence type="ECO:0000313" key="4">
    <source>
        <dbReference type="Proteomes" id="UP000825066"/>
    </source>
</evidence>
<name>A0A246KTM6_9GAMM</name>
<reference evidence="2 3" key="1">
    <citation type="submission" date="2017-06" db="EMBL/GenBank/DDBJ databases">
        <authorList>
            <person name="Kim H.J."/>
            <person name="Triplett B.A."/>
        </authorList>
    </citation>
    <scope>NUCLEOTIDE SEQUENCE [LARGE SCALE GENOMIC DNA]</scope>
    <source>
        <strain evidence="2 3">S18795</strain>
    </source>
</reference>
<gene>
    <name evidence="2" type="ORF">CEE55_20770</name>
    <name evidence="1" type="ORF">STNY_R32840</name>
</gene>
<sequence length="102" mass="10357">MLNAVIMTALAAGSPTYADCLLGNIQPGLSDPAVQLIQQACAAKHPESFAAAMELERRFSEQRQADFAAVQAQAARSANAAATAAQQAADVAAAKAKAAGTQ</sequence>
<evidence type="ECO:0000313" key="3">
    <source>
        <dbReference type="Proteomes" id="UP000197904"/>
    </source>
</evidence>
<dbReference type="AlphaFoldDB" id="A0A246KTM6"/>
<reference evidence="1 4" key="2">
    <citation type="submission" date="2021-05" db="EMBL/GenBank/DDBJ databases">
        <title>Complete Genome Sequence of Stenotrophomonas pavanii strain Y.</title>
        <authorList>
            <person name="Dohra H."/>
            <person name="Mohad Din A.R.J."/>
            <person name="Suzuki K."/>
            <person name="Fatma A."/>
            <person name="Honjyo M."/>
            <person name="Nishimura T."/>
            <person name="Moriuch R."/>
            <person name="Masuda K."/>
            <person name="Minoura A."/>
            <person name="Tashiro Y."/>
            <person name="Futamata H."/>
        </authorList>
    </citation>
    <scope>NUCLEOTIDE SEQUENCE [LARGE SCALE GENOMIC DNA]</scope>
    <source>
        <strain evidence="1">Berkeley</strain>
        <strain evidence="4">Y</strain>
    </source>
</reference>
<dbReference type="EMBL" id="NIXP01000145">
    <property type="protein sequence ID" value="OWR27014.1"/>
    <property type="molecule type" value="Genomic_DNA"/>
</dbReference>
<accession>A0A246KTM6</accession>
<evidence type="ECO:0000313" key="2">
    <source>
        <dbReference type="EMBL" id="OWR27014.1"/>
    </source>
</evidence>
<organism evidence="2 3">
    <name type="scientific">Stenotrophomonas pavanii</name>
    <dbReference type="NCBI Taxonomy" id="487698"/>
    <lineage>
        <taxon>Bacteria</taxon>
        <taxon>Pseudomonadati</taxon>
        <taxon>Pseudomonadota</taxon>
        <taxon>Gammaproteobacteria</taxon>
        <taxon>Lysobacterales</taxon>
        <taxon>Lysobacteraceae</taxon>
        <taxon>Stenotrophomonas</taxon>
    </lineage>
</organism>
<dbReference type="GeneID" id="93705269"/>
<dbReference type="Proteomes" id="UP000825066">
    <property type="component" value="Chromosome"/>
</dbReference>
<dbReference type="RefSeq" id="WP_049469885.1">
    <property type="nucleotide sequence ID" value="NZ_AP024684.1"/>
</dbReference>
<keyword evidence="4" id="KW-1185">Reference proteome</keyword>
<evidence type="ECO:0000313" key="1">
    <source>
        <dbReference type="EMBL" id="BCX45067.1"/>
    </source>
</evidence>
<proteinExistence type="predicted"/>
<dbReference type="Proteomes" id="UP000197904">
    <property type="component" value="Unassembled WGS sequence"/>
</dbReference>
<dbReference type="EMBL" id="AP024684">
    <property type="protein sequence ID" value="BCX45067.1"/>
    <property type="molecule type" value="Genomic_DNA"/>
</dbReference>